<accession>A0ABP7FDI1</accession>
<dbReference type="PANTHER" id="PTHR30632">
    <property type="entry name" value="MOLYBDATE-BINDING PERIPLASMIC PROTEIN"/>
    <property type="match status" value="1"/>
</dbReference>
<comment type="caution">
    <text evidence="5">The sequence shown here is derived from an EMBL/GenBank/DDBJ whole genome shotgun (WGS) entry which is preliminary data.</text>
</comment>
<dbReference type="PIRSF" id="PIRSF004846">
    <property type="entry name" value="ModA"/>
    <property type="match status" value="1"/>
</dbReference>
<reference evidence="6" key="1">
    <citation type="journal article" date="2019" name="Int. J. Syst. Evol. Microbiol.">
        <title>The Global Catalogue of Microorganisms (GCM) 10K type strain sequencing project: providing services to taxonomists for standard genome sequencing and annotation.</title>
        <authorList>
            <consortium name="The Broad Institute Genomics Platform"/>
            <consortium name="The Broad Institute Genome Sequencing Center for Infectious Disease"/>
            <person name="Wu L."/>
            <person name="Ma J."/>
        </authorList>
    </citation>
    <scope>NUCLEOTIDE SEQUENCE [LARGE SCALE GENOMIC DNA]</scope>
    <source>
        <strain evidence="6">JCM 16949</strain>
    </source>
</reference>
<dbReference type="InterPro" id="IPR050682">
    <property type="entry name" value="ModA/WtpA"/>
</dbReference>
<dbReference type="InterPro" id="IPR005950">
    <property type="entry name" value="ModA"/>
</dbReference>
<dbReference type="Proteomes" id="UP001501004">
    <property type="component" value="Unassembled WGS sequence"/>
</dbReference>
<evidence type="ECO:0000256" key="4">
    <source>
        <dbReference type="SAM" id="SignalP"/>
    </source>
</evidence>
<organism evidence="5 6">
    <name type="scientific">Leifsonella bigeumensis</name>
    <dbReference type="NCBI Taxonomy" id="433643"/>
    <lineage>
        <taxon>Bacteria</taxon>
        <taxon>Bacillati</taxon>
        <taxon>Actinomycetota</taxon>
        <taxon>Actinomycetes</taxon>
        <taxon>Micrococcales</taxon>
        <taxon>Microbacteriaceae</taxon>
        <taxon>Leifsonella</taxon>
    </lineage>
</organism>
<dbReference type="Pfam" id="PF13531">
    <property type="entry name" value="SBP_bac_11"/>
    <property type="match status" value="1"/>
</dbReference>
<dbReference type="RefSeq" id="WP_344754557.1">
    <property type="nucleotide sequence ID" value="NZ_BAABAE010000003.1"/>
</dbReference>
<dbReference type="EMBL" id="BAABAE010000003">
    <property type="protein sequence ID" value="GAA3736986.1"/>
    <property type="molecule type" value="Genomic_DNA"/>
</dbReference>
<name>A0ABP7FDI1_9MICO</name>
<evidence type="ECO:0000256" key="2">
    <source>
        <dbReference type="ARBA" id="ARBA00022723"/>
    </source>
</evidence>
<dbReference type="NCBIfam" id="TIGR01256">
    <property type="entry name" value="modA"/>
    <property type="match status" value="1"/>
</dbReference>
<protein>
    <submittedName>
        <fullName evidence="5">Molybdate ABC transporter substrate-binding protein</fullName>
    </submittedName>
</protein>
<dbReference type="PANTHER" id="PTHR30632:SF0">
    <property type="entry name" value="SULFATE-BINDING PROTEIN"/>
    <property type="match status" value="1"/>
</dbReference>
<dbReference type="PROSITE" id="PS51257">
    <property type="entry name" value="PROKAR_LIPOPROTEIN"/>
    <property type="match status" value="1"/>
</dbReference>
<comment type="similarity">
    <text evidence="1">Belongs to the bacterial solute-binding protein ModA family.</text>
</comment>
<sequence>MTVRGTAPRRGRAVILHAAALGVATLLLSACTPSASDTAHPGSLRILAAASLVASFTELAGEFAADNPGVTVAPISFDGSSTLATQIAEGAPADVFASADEATMATVADEVGGSPSDFASNTLQIAVQPGNPLHITGLSDLTRPGVQVVLCAPEVPCGTASHTLLDLDGVSLTPVSEEQSVKAVLAKVQAGEADAGLVYVTDVAAAAGSVEGVSIAGAERARNTYPIAVLARAADPDVARAFVAFVLSARGRAVLATYGFAAP</sequence>
<dbReference type="Gene3D" id="3.40.190.10">
    <property type="entry name" value="Periplasmic binding protein-like II"/>
    <property type="match status" value="2"/>
</dbReference>
<evidence type="ECO:0000313" key="6">
    <source>
        <dbReference type="Proteomes" id="UP001501004"/>
    </source>
</evidence>
<feature type="signal peptide" evidence="4">
    <location>
        <begin position="1"/>
        <end position="35"/>
    </location>
</feature>
<evidence type="ECO:0000256" key="3">
    <source>
        <dbReference type="ARBA" id="ARBA00022729"/>
    </source>
</evidence>
<evidence type="ECO:0000256" key="1">
    <source>
        <dbReference type="ARBA" id="ARBA00009175"/>
    </source>
</evidence>
<feature type="chain" id="PRO_5046143474" evidence="4">
    <location>
        <begin position="36"/>
        <end position="263"/>
    </location>
</feature>
<proteinExistence type="inferred from homology"/>
<evidence type="ECO:0000313" key="5">
    <source>
        <dbReference type="EMBL" id="GAA3736986.1"/>
    </source>
</evidence>
<gene>
    <name evidence="5" type="primary">modA</name>
    <name evidence="5" type="ORF">GCM10022239_10980</name>
</gene>
<keyword evidence="3 4" id="KW-0732">Signal</keyword>
<dbReference type="SUPFAM" id="SSF53850">
    <property type="entry name" value="Periplasmic binding protein-like II"/>
    <property type="match status" value="1"/>
</dbReference>
<keyword evidence="2" id="KW-0479">Metal-binding</keyword>
<keyword evidence="6" id="KW-1185">Reference proteome</keyword>